<name>A0A1E3PV42_LIPST</name>
<proteinExistence type="predicted"/>
<reference evidence="7 8" key="1">
    <citation type="journal article" date="2016" name="Proc. Natl. Acad. Sci. U.S.A.">
        <title>Comparative genomics of biotechnologically important yeasts.</title>
        <authorList>
            <person name="Riley R."/>
            <person name="Haridas S."/>
            <person name="Wolfe K.H."/>
            <person name="Lopes M.R."/>
            <person name="Hittinger C.T."/>
            <person name="Goeker M."/>
            <person name="Salamov A.A."/>
            <person name="Wisecaver J.H."/>
            <person name="Long T.M."/>
            <person name="Calvey C.H."/>
            <person name="Aerts A.L."/>
            <person name="Barry K.W."/>
            <person name="Choi C."/>
            <person name="Clum A."/>
            <person name="Coughlan A.Y."/>
            <person name="Deshpande S."/>
            <person name="Douglass A.P."/>
            <person name="Hanson S.J."/>
            <person name="Klenk H.-P."/>
            <person name="LaButti K.M."/>
            <person name="Lapidus A."/>
            <person name="Lindquist E.A."/>
            <person name="Lipzen A.M."/>
            <person name="Meier-Kolthoff J.P."/>
            <person name="Ohm R.A."/>
            <person name="Otillar R.P."/>
            <person name="Pangilinan J.L."/>
            <person name="Peng Y."/>
            <person name="Rokas A."/>
            <person name="Rosa C.A."/>
            <person name="Scheuner C."/>
            <person name="Sibirny A.A."/>
            <person name="Slot J.C."/>
            <person name="Stielow J.B."/>
            <person name="Sun H."/>
            <person name="Kurtzman C.P."/>
            <person name="Blackwell M."/>
            <person name="Grigoriev I.V."/>
            <person name="Jeffries T.W."/>
        </authorList>
    </citation>
    <scope>NUCLEOTIDE SEQUENCE [LARGE SCALE GENOMIC DNA]</scope>
    <source>
        <strain evidence="7 8">NRRL Y-11557</strain>
    </source>
</reference>
<dbReference type="STRING" id="675824.A0A1E3PV42"/>
<evidence type="ECO:0008006" key="9">
    <source>
        <dbReference type="Google" id="ProtNLM"/>
    </source>
</evidence>
<evidence type="ECO:0000256" key="3">
    <source>
        <dbReference type="ARBA" id="ARBA00022692"/>
    </source>
</evidence>
<dbReference type="PANTHER" id="PTHR43791">
    <property type="entry name" value="PERMEASE-RELATED"/>
    <property type="match status" value="1"/>
</dbReference>
<feature type="transmembrane region" description="Helical" evidence="6">
    <location>
        <begin position="381"/>
        <end position="403"/>
    </location>
</feature>
<dbReference type="OrthoDB" id="3639251at2759"/>
<dbReference type="Proteomes" id="UP000094385">
    <property type="component" value="Unassembled WGS sequence"/>
</dbReference>
<gene>
    <name evidence="7" type="ORF">LIPSTDRAFT_120931</name>
</gene>
<comment type="subcellular location">
    <subcellularLocation>
        <location evidence="1">Membrane</location>
        <topology evidence="1">Multi-pass membrane protein</topology>
    </subcellularLocation>
</comment>
<evidence type="ECO:0000256" key="5">
    <source>
        <dbReference type="ARBA" id="ARBA00023136"/>
    </source>
</evidence>
<keyword evidence="8" id="KW-1185">Reference proteome</keyword>
<protein>
    <recommendedName>
        <fullName evidence="9">Major facilitator superfamily (MFS) profile domain-containing protein</fullName>
    </recommendedName>
</protein>
<dbReference type="GO" id="GO:0016020">
    <property type="term" value="C:membrane"/>
    <property type="evidence" value="ECO:0007669"/>
    <property type="project" value="UniProtKB-SubCell"/>
</dbReference>
<organism evidence="7 8">
    <name type="scientific">Lipomyces starkeyi NRRL Y-11557</name>
    <dbReference type="NCBI Taxonomy" id="675824"/>
    <lineage>
        <taxon>Eukaryota</taxon>
        <taxon>Fungi</taxon>
        <taxon>Dikarya</taxon>
        <taxon>Ascomycota</taxon>
        <taxon>Saccharomycotina</taxon>
        <taxon>Lipomycetes</taxon>
        <taxon>Lipomycetales</taxon>
        <taxon>Lipomycetaceae</taxon>
        <taxon>Lipomyces</taxon>
    </lineage>
</organism>
<keyword evidence="4 6" id="KW-1133">Transmembrane helix</keyword>
<dbReference type="InterPro" id="IPR036259">
    <property type="entry name" value="MFS_trans_sf"/>
</dbReference>
<dbReference type="PANTHER" id="PTHR43791:SF63">
    <property type="entry name" value="HIGH AFFINITY CYSTEINE TRANSPORTER"/>
    <property type="match status" value="1"/>
</dbReference>
<feature type="transmembrane region" description="Helical" evidence="6">
    <location>
        <begin position="353"/>
        <end position="374"/>
    </location>
</feature>
<dbReference type="SUPFAM" id="SSF103473">
    <property type="entry name" value="MFS general substrate transporter"/>
    <property type="match status" value="1"/>
</dbReference>
<dbReference type="GO" id="GO:0033229">
    <property type="term" value="F:cysteine transmembrane transporter activity"/>
    <property type="evidence" value="ECO:0007669"/>
    <property type="project" value="TreeGrafter"/>
</dbReference>
<keyword evidence="3 6" id="KW-0812">Transmembrane</keyword>
<keyword evidence="5 6" id="KW-0472">Membrane</keyword>
<sequence length="493" mass="55036">MLSTSLLKAGHLRKSRVHIEVRGGQLAVTGSSGRLGMSHAVDEMRLQVLKTQQFTKDNHDLIFMILPSFCRDHFLRGSSRLTESLEEFQSIEHGDIDVDLAKYTDGRAPVEIDAALNKELFWKVNKRILVVMLGTYFCQSLDKSTLGFSSVMGIKMTRIWLLPIAKYLSVNVFCWGAVICCSAAAQDFGGLMTVRFLLGVYVATKEEQAILTSFWYCMVGVQLMVGGIIAFGVSHYTHGVIKSWQLLFLVLGLEEKVLFIERVQMNETGIQNTKLKRYQMVEALIDSLVWCYVLLQVSSTLIIGDLGVFSSLIISSFGFSYLQTQLPNIAQGGITIIVMEGSAALATKLKDTVLVMLIWTLPAIAGTAVIVKIVPNDRNRVGLIAFYCTQFFLAQGNLIFSLISRNIAGTGNMAAPHIFRNNDAPRYKHGFIAYLCLYIFFVVVLGLTRLIIIHRNADKVKNDVGVDKDSPEHHIHAFDDLTDRENPAFRYSV</sequence>
<feature type="transmembrane region" description="Helical" evidence="6">
    <location>
        <begin position="213"/>
        <end position="233"/>
    </location>
</feature>
<feature type="transmembrane region" description="Helical" evidence="6">
    <location>
        <begin position="431"/>
        <end position="452"/>
    </location>
</feature>
<evidence type="ECO:0000256" key="2">
    <source>
        <dbReference type="ARBA" id="ARBA00022448"/>
    </source>
</evidence>
<feature type="transmembrane region" description="Helical" evidence="6">
    <location>
        <begin position="164"/>
        <end position="185"/>
    </location>
</feature>
<evidence type="ECO:0000256" key="4">
    <source>
        <dbReference type="ARBA" id="ARBA00022989"/>
    </source>
</evidence>
<keyword evidence="2" id="KW-0813">Transport</keyword>
<evidence type="ECO:0000256" key="1">
    <source>
        <dbReference type="ARBA" id="ARBA00004141"/>
    </source>
</evidence>
<evidence type="ECO:0000313" key="7">
    <source>
        <dbReference type="EMBL" id="ODQ69200.1"/>
    </source>
</evidence>
<evidence type="ECO:0000256" key="6">
    <source>
        <dbReference type="SAM" id="Phobius"/>
    </source>
</evidence>
<evidence type="ECO:0000313" key="8">
    <source>
        <dbReference type="Proteomes" id="UP000094385"/>
    </source>
</evidence>
<dbReference type="EMBL" id="KV454305">
    <property type="protein sequence ID" value="ODQ69200.1"/>
    <property type="molecule type" value="Genomic_DNA"/>
</dbReference>
<accession>A0A1E3PV42</accession>
<dbReference type="AlphaFoldDB" id="A0A1E3PV42"/>